<dbReference type="InterPro" id="IPR007627">
    <property type="entry name" value="RNA_pol_sigma70_r2"/>
</dbReference>
<evidence type="ECO:0000256" key="6">
    <source>
        <dbReference type="RuleBase" id="RU000716"/>
    </source>
</evidence>
<sequence length="187" mass="21016">MGPWRAGILKRQKDLRSADAEDAAAAAAGDARAFERLYHRHVARIHSLAWRMIGPDLADEVTQDVFVRTWRKLDSFRGEAAFGTWLHRVAINVILGRRKKLGIARERFVNGEKALGGLSQKPPGAETAIDFESALATLPEGARQVFVLHDMEGYKHDEIAEMLEISSGTSKSQLHRARMILRDYLDR</sequence>
<dbReference type="EMBL" id="JAACAK010000018">
    <property type="protein sequence ID" value="NIR73967.1"/>
    <property type="molecule type" value="Genomic_DNA"/>
</dbReference>
<dbReference type="GO" id="GO:0003677">
    <property type="term" value="F:DNA binding"/>
    <property type="evidence" value="ECO:0007669"/>
    <property type="project" value="UniProtKB-KW"/>
</dbReference>
<dbReference type="Pfam" id="PF04542">
    <property type="entry name" value="Sigma70_r2"/>
    <property type="match status" value="1"/>
</dbReference>
<dbReference type="CDD" id="cd06171">
    <property type="entry name" value="Sigma70_r4"/>
    <property type="match status" value="1"/>
</dbReference>
<comment type="caution">
    <text evidence="9">The sequence shown here is derived from an EMBL/GenBank/DDBJ whole genome shotgun (WGS) entry which is preliminary data.</text>
</comment>
<dbReference type="PROSITE" id="PS01063">
    <property type="entry name" value="SIGMA70_ECF"/>
    <property type="match status" value="1"/>
</dbReference>
<keyword evidence="4 6" id="KW-0238">DNA-binding</keyword>
<evidence type="ECO:0000313" key="9">
    <source>
        <dbReference type="EMBL" id="NIR73967.1"/>
    </source>
</evidence>
<dbReference type="Gene3D" id="1.10.1740.10">
    <property type="match status" value="1"/>
</dbReference>
<evidence type="ECO:0000256" key="1">
    <source>
        <dbReference type="ARBA" id="ARBA00010641"/>
    </source>
</evidence>
<dbReference type="PANTHER" id="PTHR43133:SF46">
    <property type="entry name" value="RNA POLYMERASE SIGMA-70 FACTOR ECF SUBFAMILY"/>
    <property type="match status" value="1"/>
</dbReference>
<dbReference type="SUPFAM" id="SSF88946">
    <property type="entry name" value="Sigma2 domain of RNA polymerase sigma factors"/>
    <property type="match status" value="1"/>
</dbReference>
<gene>
    <name evidence="9" type="ORF">GWO12_02450</name>
</gene>
<feature type="domain" description="RNA polymerase sigma-70 region 2" evidence="7">
    <location>
        <begin position="37"/>
        <end position="100"/>
    </location>
</feature>
<dbReference type="SUPFAM" id="SSF88659">
    <property type="entry name" value="Sigma3 and sigma4 domains of RNA polymerase sigma factors"/>
    <property type="match status" value="1"/>
</dbReference>
<dbReference type="InterPro" id="IPR013324">
    <property type="entry name" value="RNA_pol_sigma_r3/r4-like"/>
</dbReference>
<keyword evidence="5 6" id="KW-0804">Transcription</keyword>
<evidence type="ECO:0000256" key="3">
    <source>
        <dbReference type="ARBA" id="ARBA00023082"/>
    </source>
</evidence>
<dbReference type="InterPro" id="IPR014284">
    <property type="entry name" value="RNA_pol_sigma-70_dom"/>
</dbReference>
<comment type="similarity">
    <text evidence="1 6">Belongs to the sigma-70 factor family. ECF subfamily.</text>
</comment>
<evidence type="ECO:0000313" key="10">
    <source>
        <dbReference type="Proteomes" id="UP000702544"/>
    </source>
</evidence>
<dbReference type="Proteomes" id="UP000702544">
    <property type="component" value="Unassembled WGS sequence"/>
</dbReference>
<dbReference type="PANTHER" id="PTHR43133">
    <property type="entry name" value="RNA POLYMERASE ECF-TYPE SIGMA FACTO"/>
    <property type="match status" value="1"/>
</dbReference>
<dbReference type="GO" id="GO:0006352">
    <property type="term" value="P:DNA-templated transcription initiation"/>
    <property type="evidence" value="ECO:0007669"/>
    <property type="project" value="InterPro"/>
</dbReference>
<keyword evidence="2 6" id="KW-0805">Transcription regulation</keyword>
<dbReference type="NCBIfam" id="TIGR02937">
    <property type="entry name" value="sigma70-ECF"/>
    <property type="match status" value="1"/>
</dbReference>
<reference evidence="9 10" key="1">
    <citation type="submission" date="2020-01" db="EMBL/GenBank/DDBJ databases">
        <title>Genomes assembled from Gulf of Kutch pelagic sediment metagenomes.</title>
        <authorList>
            <person name="Chandrashekar M."/>
            <person name="Mahajan M.S."/>
            <person name="Dave K.J."/>
            <person name="Vatsa P."/>
            <person name="Nathani N.M."/>
        </authorList>
    </citation>
    <scope>NUCLEOTIDE SEQUENCE [LARGE SCALE GENOMIC DNA]</scope>
    <source>
        <strain evidence="9">KS3-K002</strain>
    </source>
</reference>
<feature type="domain" description="RNA polymerase sigma factor 70 region 4 type 2" evidence="8">
    <location>
        <begin position="131"/>
        <end position="179"/>
    </location>
</feature>
<evidence type="ECO:0000256" key="5">
    <source>
        <dbReference type="ARBA" id="ARBA00023163"/>
    </source>
</evidence>
<accession>A0AAE5C9Z1</accession>
<dbReference type="AlphaFoldDB" id="A0AAE5C9Z1"/>
<proteinExistence type="inferred from homology"/>
<dbReference type="InterPro" id="IPR013325">
    <property type="entry name" value="RNA_pol_sigma_r2"/>
</dbReference>
<evidence type="ECO:0000256" key="2">
    <source>
        <dbReference type="ARBA" id="ARBA00023015"/>
    </source>
</evidence>
<evidence type="ECO:0000259" key="8">
    <source>
        <dbReference type="Pfam" id="PF08281"/>
    </source>
</evidence>
<protein>
    <recommendedName>
        <fullName evidence="6">RNA polymerase sigma factor</fullName>
    </recommendedName>
</protein>
<organism evidence="9 10">
    <name type="scientific">Candidatus Kutchimonas denitrificans</name>
    <dbReference type="NCBI Taxonomy" id="3056748"/>
    <lineage>
        <taxon>Bacteria</taxon>
        <taxon>Pseudomonadati</taxon>
        <taxon>Gemmatimonadota</taxon>
        <taxon>Gemmatimonadia</taxon>
        <taxon>Candidatus Palauibacterales</taxon>
        <taxon>Candidatus Palauibacteraceae</taxon>
        <taxon>Candidatus Kutchimonas</taxon>
    </lineage>
</organism>
<dbReference type="InterPro" id="IPR036388">
    <property type="entry name" value="WH-like_DNA-bd_sf"/>
</dbReference>
<name>A0AAE5C9Z1_9BACT</name>
<dbReference type="InterPro" id="IPR039425">
    <property type="entry name" value="RNA_pol_sigma-70-like"/>
</dbReference>
<dbReference type="InterPro" id="IPR013249">
    <property type="entry name" value="RNA_pol_sigma70_r4_t2"/>
</dbReference>
<evidence type="ECO:0000259" key="7">
    <source>
        <dbReference type="Pfam" id="PF04542"/>
    </source>
</evidence>
<dbReference type="GO" id="GO:0016987">
    <property type="term" value="F:sigma factor activity"/>
    <property type="evidence" value="ECO:0007669"/>
    <property type="project" value="UniProtKB-KW"/>
</dbReference>
<evidence type="ECO:0000256" key="4">
    <source>
        <dbReference type="ARBA" id="ARBA00023125"/>
    </source>
</evidence>
<dbReference type="InterPro" id="IPR000838">
    <property type="entry name" value="RNA_pol_sigma70_ECF_CS"/>
</dbReference>
<dbReference type="Pfam" id="PF08281">
    <property type="entry name" value="Sigma70_r4_2"/>
    <property type="match status" value="1"/>
</dbReference>
<keyword evidence="3 6" id="KW-0731">Sigma factor</keyword>
<dbReference type="Gene3D" id="1.10.10.10">
    <property type="entry name" value="Winged helix-like DNA-binding domain superfamily/Winged helix DNA-binding domain"/>
    <property type="match status" value="1"/>
</dbReference>